<dbReference type="Proteomes" id="UP000298493">
    <property type="component" value="Unassembled WGS sequence"/>
</dbReference>
<reference evidence="3 4" key="1">
    <citation type="submission" date="2019-04" db="EMBL/GenBank/DDBJ databases">
        <title>High contiguity whole genome sequence and gene annotation resource for two Venturia nashicola isolates.</title>
        <authorList>
            <person name="Prokchorchik M."/>
            <person name="Won K."/>
            <person name="Lee Y."/>
            <person name="Choi E.D."/>
            <person name="Segonzac C."/>
            <person name="Sohn K.H."/>
        </authorList>
    </citation>
    <scope>NUCLEOTIDE SEQUENCE [LARGE SCALE GENOMIC DNA]</scope>
    <source>
        <strain evidence="3 4">PRI2</strain>
    </source>
</reference>
<name>A0A4Z1P369_9PEZI</name>
<keyword evidence="2" id="KW-0732">Signal</keyword>
<dbReference type="AlphaFoldDB" id="A0A4Z1P369"/>
<feature type="chain" id="PRO_5021221549" evidence="2">
    <location>
        <begin position="25"/>
        <end position="582"/>
    </location>
</feature>
<dbReference type="EMBL" id="SNSC02000014">
    <property type="protein sequence ID" value="TID18415.1"/>
    <property type="molecule type" value="Genomic_DNA"/>
</dbReference>
<dbReference type="PRINTS" id="PR01217">
    <property type="entry name" value="PRICHEXTENSN"/>
</dbReference>
<feature type="compositionally biased region" description="Pro residues" evidence="1">
    <location>
        <begin position="370"/>
        <end position="419"/>
    </location>
</feature>
<evidence type="ECO:0000313" key="4">
    <source>
        <dbReference type="Proteomes" id="UP000298493"/>
    </source>
</evidence>
<feature type="compositionally biased region" description="Low complexity" evidence="1">
    <location>
        <begin position="335"/>
        <end position="349"/>
    </location>
</feature>
<protein>
    <submittedName>
        <fullName evidence="3">Uncharacterized protein</fullName>
    </submittedName>
</protein>
<keyword evidence="4" id="KW-1185">Reference proteome</keyword>
<feature type="signal peptide" evidence="2">
    <location>
        <begin position="1"/>
        <end position="24"/>
    </location>
</feature>
<dbReference type="STRING" id="86259.A0A4Z1P369"/>
<comment type="caution">
    <text evidence="3">The sequence shown here is derived from an EMBL/GenBank/DDBJ whole genome shotgun (WGS) entry which is preliminary data.</text>
</comment>
<sequence length="582" mass="60801">MSFLSRAGPRTLGVVYLICSVVVGAVPSKAASESLAVFDKPIQLSGNMTSNDINFVDGLKINVYSPVDREVTVTMNEDPLNGTFVTGTTGTGYRTVRGYSYIFKTDPPGNDMIAKIAIPYDPAFLQNITINQADTFVGKLADDKKAWMVSTPRRTVQRAEFTASMGQITSLDGEYVILGREGTDTGNIFLPYGTGAQFSAKFAGGPGRQDVEFLDGLRFAVQSEFPLRMNVDLKFPVDEKDIPEGMISLSMTLSTNLLITLLISLDAYSWVVNTTGRVELTPPPIPTVPENGTVVPASNPANGTTVPLDSPPNALPAPANPAKPFTFASPRRRQLAPAAAPQPVAQPQPKDLGSPDLPQGNPAATSTPAAPDPDPAPPVNPPAIPGPPVPPIPGPPVAPPPIPAPPVPDPPAPAPAPPVAPPAGIVTAARIDFPLNLDAVRQVMRINPGQGDADPAAALSDPQLLSTFRFTVGRRPTGAEPNSPFDVVPMSTGPGLTPNTGNTGATGDAQSLQLIDGRLVFEGVTQLDGEYVILVPMDPATTAKVAAAKAGLIRANSATEIKPRTGVAMGTLAVATCFMFLL</sequence>
<evidence type="ECO:0000256" key="2">
    <source>
        <dbReference type="SAM" id="SignalP"/>
    </source>
</evidence>
<accession>A0A4Z1P369</accession>
<gene>
    <name evidence="3" type="ORF">E6O75_ATG06491</name>
</gene>
<feature type="region of interest" description="Disordered" evidence="1">
    <location>
        <begin position="283"/>
        <end position="419"/>
    </location>
</feature>
<evidence type="ECO:0000313" key="3">
    <source>
        <dbReference type="EMBL" id="TID18415.1"/>
    </source>
</evidence>
<evidence type="ECO:0000256" key="1">
    <source>
        <dbReference type="SAM" id="MobiDB-lite"/>
    </source>
</evidence>
<proteinExistence type="predicted"/>
<organism evidence="3 4">
    <name type="scientific">Venturia nashicola</name>
    <dbReference type="NCBI Taxonomy" id="86259"/>
    <lineage>
        <taxon>Eukaryota</taxon>
        <taxon>Fungi</taxon>
        <taxon>Dikarya</taxon>
        <taxon>Ascomycota</taxon>
        <taxon>Pezizomycotina</taxon>
        <taxon>Dothideomycetes</taxon>
        <taxon>Pleosporomycetidae</taxon>
        <taxon>Venturiales</taxon>
        <taxon>Venturiaceae</taxon>
        <taxon>Venturia</taxon>
    </lineage>
</organism>
<feature type="compositionally biased region" description="Pro residues" evidence="1">
    <location>
        <begin position="309"/>
        <end position="321"/>
    </location>
</feature>